<keyword evidence="9" id="KW-1185">Reference proteome</keyword>
<feature type="region of interest" description="Disordered" evidence="5">
    <location>
        <begin position="215"/>
        <end position="249"/>
    </location>
</feature>
<dbReference type="GO" id="GO:0005886">
    <property type="term" value="C:plasma membrane"/>
    <property type="evidence" value="ECO:0007669"/>
    <property type="project" value="TreeGrafter"/>
</dbReference>
<feature type="transmembrane region" description="Helical" evidence="6">
    <location>
        <begin position="781"/>
        <end position="802"/>
    </location>
</feature>
<feature type="transmembrane region" description="Helical" evidence="6">
    <location>
        <begin position="629"/>
        <end position="654"/>
    </location>
</feature>
<feature type="compositionally biased region" description="Low complexity" evidence="5">
    <location>
        <begin position="215"/>
        <end position="226"/>
    </location>
</feature>
<dbReference type="CDD" id="cd17323">
    <property type="entry name" value="MFS_Tpo1_MDR_like"/>
    <property type="match status" value="1"/>
</dbReference>
<feature type="transmembrane region" description="Helical" evidence="6">
    <location>
        <begin position="466"/>
        <end position="486"/>
    </location>
</feature>
<feature type="transmembrane region" description="Helical" evidence="6">
    <location>
        <begin position="498"/>
        <end position="522"/>
    </location>
</feature>
<keyword evidence="3 6" id="KW-1133">Transmembrane helix</keyword>
<feature type="transmembrane region" description="Helical" evidence="6">
    <location>
        <begin position="697"/>
        <end position="721"/>
    </location>
</feature>
<evidence type="ECO:0000256" key="3">
    <source>
        <dbReference type="ARBA" id="ARBA00022989"/>
    </source>
</evidence>
<dbReference type="OMA" id="CVHARAN"/>
<feature type="transmembrane region" description="Helical" evidence="6">
    <location>
        <begin position="591"/>
        <end position="617"/>
    </location>
</feature>
<feature type="compositionally biased region" description="Low complexity" evidence="5">
    <location>
        <begin position="368"/>
        <end position="392"/>
    </location>
</feature>
<dbReference type="PROSITE" id="PS50850">
    <property type="entry name" value="MFS"/>
    <property type="match status" value="1"/>
</dbReference>
<proteinExistence type="predicted"/>
<dbReference type="SUPFAM" id="SSF103473">
    <property type="entry name" value="MFS general substrate transporter"/>
    <property type="match status" value="1"/>
</dbReference>
<accession>A0A0K3CIG0</accession>
<dbReference type="AlphaFoldDB" id="A0A0K3CIG0"/>
<feature type="compositionally biased region" description="Low complexity" evidence="5">
    <location>
        <begin position="233"/>
        <end position="248"/>
    </location>
</feature>
<feature type="transmembrane region" description="Helical" evidence="6">
    <location>
        <begin position="838"/>
        <end position="863"/>
    </location>
</feature>
<feature type="compositionally biased region" description="Basic and acidic residues" evidence="5">
    <location>
        <begin position="62"/>
        <end position="76"/>
    </location>
</feature>
<feature type="transmembrane region" description="Helical" evidence="6">
    <location>
        <begin position="534"/>
        <end position="550"/>
    </location>
</feature>
<feature type="domain" description="Major facilitator superfamily (MFS) profile" evidence="7">
    <location>
        <begin position="466"/>
        <end position="909"/>
    </location>
</feature>
<dbReference type="GO" id="GO:1990961">
    <property type="term" value="P:xenobiotic detoxification by transmembrane export across the plasma membrane"/>
    <property type="evidence" value="ECO:0007669"/>
    <property type="project" value="TreeGrafter"/>
</dbReference>
<evidence type="ECO:0000313" key="8">
    <source>
        <dbReference type="EMBL" id="CTR08417.1"/>
    </source>
</evidence>
<evidence type="ECO:0000259" key="7">
    <source>
        <dbReference type="PROSITE" id="PS50850"/>
    </source>
</evidence>
<feature type="transmembrane region" description="Helical" evidence="6">
    <location>
        <begin position="741"/>
        <end position="760"/>
    </location>
</feature>
<dbReference type="InterPro" id="IPR036259">
    <property type="entry name" value="MFS_trans_sf"/>
</dbReference>
<dbReference type="InterPro" id="IPR020846">
    <property type="entry name" value="MFS_dom"/>
</dbReference>
<feature type="transmembrane region" description="Helical" evidence="6">
    <location>
        <begin position="808"/>
        <end position="826"/>
    </location>
</feature>
<evidence type="ECO:0000256" key="6">
    <source>
        <dbReference type="SAM" id="Phobius"/>
    </source>
</evidence>
<organism evidence="8 9">
    <name type="scientific">Rhodotorula toruloides</name>
    <name type="common">Yeast</name>
    <name type="synonym">Rhodosporidium toruloides</name>
    <dbReference type="NCBI Taxonomy" id="5286"/>
    <lineage>
        <taxon>Eukaryota</taxon>
        <taxon>Fungi</taxon>
        <taxon>Dikarya</taxon>
        <taxon>Basidiomycota</taxon>
        <taxon>Pucciniomycotina</taxon>
        <taxon>Microbotryomycetes</taxon>
        <taxon>Sporidiobolales</taxon>
        <taxon>Sporidiobolaceae</taxon>
        <taxon>Rhodotorula</taxon>
    </lineage>
</organism>
<evidence type="ECO:0000256" key="5">
    <source>
        <dbReference type="SAM" id="MobiDB-lite"/>
    </source>
</evidence>
<sequence>MQSQAVSSGLGCRVARETAVVLWLLCYSPPLLRSFLPHSVSPTLVDQVSLSLSSSSRATLQPKKDTNKRFNEHEPSQLHPPVSPAPITQRSTLLALRLLSPSTGSVVACYTAVDDATAARSGTLDSSPPFTCSLVFLLSPGPPTRRACVHARANVTHSDAMEEPMAVHEELRVERSEGTRVCERARKRKTCFSLALAAHDAHWLRSSPHVLPSMLSDQLLSDPPSSKAHADSPHLLTNPSSPTLLSITHSRSPSEQCVRAVLPTSAPWNLAAFRPARPPPPLPSPFHLSTRFVLSLLCTTRLSLTHSTHTAHLTSPRLTLTRLHHTMAPDLVRDSTFGQLVNWASGGRLFPYADQRPGYVVPKRYLQPSASSTPASPIPRTTTDDSTYSSATLPPTPSGAVTLVNEPGVCRAQKDDEGRADLDLEKQAAPVEPSKEPEPAAPYPFLVDWEENDPDRPLNWSLRKRVFVALIISLYTFGIYIGSAIYTSSIPGLMQEFGINQVGATSGLTLFVAAYGFGPMFLSPLQELPRFGRNPVYILGLALFVIFQIPEVLAKNIATVLVFRFLSGFVGSPALATGGASMADIFPMKDLAVAIGAWANGAVCGPIFGPVVGGFAAQNMNWRWPFLELLWVSAFAFLVMFFLFPETLESTILVRRAERLRKLTGNMLLKAPAELLESEKEHLGLVLKKRITIAFRLAAEPALAVAHSYIALVYAVFYLWFEAFPLTFNEIHHFSLGVGGLPYLAFVVAAVITYAFYVVYQRKHMGPRMQKNPNLAPESRLELGLFAAPFIPISLFVFGWTARESVHWIWPIIGAALYLPGIYLAFQSIMMYVSMSYPAYAASILAGNTLFRSVFASVFPLFGEKYFKALGIGAGSSLLAGVSILMIPLLYAIMKYGDRLRARSSFAQG</sequence>
<dbReference type="InterPro" id="IPR011701">
    <property type="entry name" value="MFS"/>
</dbReference>
<feature type="transmembrane region" description="Helical" evidence="6">
    <location>
        <begin position="869"/>
        <end position="893"/>
    </location>
</feature>
<feature type="region of interest" description="Disordered" evidence="5">
    <location>
        <begin position="368"/>
        <end position="400"/>
    </location>
</feature>
<evidence type="ECO:0000256" key="1">
    <source>
        <dbReference type="ARBA" id="ARBA00004141"/>
    </source>
</evidence>
<dbReference type="NCBIfam" id="TIGR00880">
    <property type="entry name" value="2_A_01_02"/>
    <property type="match status" value="1"/>
</dbReference>
<feature type="region of interest" description="Disordered" evidence="5">
    <location>
        <begin position="56"/>
        <end position="85"/>
    </location>
</feature>
<evidence type="ECO:0000256" key="4">
    <source>
        <dbReference type="ARBA" id="ARBA00023136"/>
    </source>
</evidence>
<gene>
    <name evidence="8" type="primary">FGENESH: predicted gene_8.133</name>
    <name evidence="8" type="ORF">BN2166_0042780</name>
</gene>
<name>A0A0K3CIG0_RHOTO</name>
<dbReference type="Proteomes" id="UP000199069">
    <property type="component" value="Unassembled WGS sequence"/>
</dbReference>
<protein>
    <recommendedName>
        <fullName evidence="7">Major facilitator superfamily (MFS) profile domain-containing protein</fullName>
    </recommendedName>
</protein>
<evidence type="ECO:0000256" key="2">
    <source>
        <dbReference type="ARBA" id="ARBA00022692"/>
    </source>
</evidence>
<reference evidence="8 9" key="1">
    <citation type="submission" date="2015-07" db="EMBL/GenBank/DDBJ databases">
        <authorList>
            <person name="Cajimat M.N.B."/>
            <person name="Milazzo M.L."/>
            <person name="Fulhorst C.F."/>
        </authorList>
    </citation>
    <scope>NUCLEOTIDE SEQUENCE [LARGE SCALE GENOMIC DNA]</scope>
    <source>
        <strain evidence="8">Single colony</strain>
    </source>
</reference>
<comment type="subcellular location">
    <subcellularLocation>
        <location evidence="1">Membrane</location>
        <topology evidence="1">Multi-pass membrane protein</topology>
    </subcellularLocation>
</comment>
<dbReference type="Pfam" id="PF07690">
    <property type="entry name" value="MFS_1"/>
    <property type="match status" value="1"/>
</dbReference>
<dbReference type="GO" id="GO:0015244">
    <property type="term" value="F:fluconazole transmembrane transporter activity"/>
    <property type="evidence" value="ECO:0007669"/>
    <property type="project" value="TreeGrafter"/>
</dbReference>
<dbReference type="PANTHER" id="PTHR23502">
    <property type="entry name" value="MAJOR FACILITATOR SUPERFAMILY"/>
    <property type="match status" value="1"/>
</dbReference>
<dbReference type="STRING" id="5286.A0A0K3CIG0"/>
<dbReference type="FunFam" id="1.20.1250.20:FF:000011">
    <property type="entry name" value="MFS multidrug transporter, putative"/>
    <property type="match status" value="1"/>
</dbReference>
<dbReference type="Gene3D" id="1.20.1250.20">
    <property type="entry name" value="MFS general substrate transporter like domains"/>
    <property type="match status" value="1"/>
</dbReference>
<dbReference type="GO" id="GO:0042910">
    <property type="term" value="F:xenobiotic transmembrane transporter activity"/>
    <property type="evidence" value="ECO:0007669"/>
    <property type="project" value="InterPro"/>
</dbReference>
<keyword evidence="2 6" id="KW-0812">Transmembrane</keyword>
<dbReference type="PANTHER" id="PTHR23502:SF23">
    <property type="entry name" value="FLUCONAZOLE RESISTANCE PROTEIN 1"/>
    <property type="match status" value="1"/>
</dbReference>
<evidence type="ECO:0000313" key="9">
    <source>
        <dbReference type="Proteomes" id="UP000199069"/>
    </source>
</evidence>
<feature type="transmembrane region" description="Helical" evidence="6">
    <location>
        <begin position="556"/>
        <end position="579"/>
    </location>
</feature>
<dbReference type="InterPro" id="IPR001958">
    <property type="entry name" value="Tet-R_TetA/multi-R_MdtG-like"/>
</dbReference>
<dbReference type="EMBL" id="CWKI01000008">
    <property type="protein sequence ID" value="CTR08417.1"/>
    <property type="molecule type" value="Genomic_DNA"/>
</dbReference>
<keyword evidence="4 6" id="KW-0472">Membrane</keyword>